<dbReference type="HOGENOM" id="CLU_2566946_0_0_11"/>
<proteinExistence type="predicted"/>
<name>C4FH90_9BIFI</name>
<organism evidence="1 2">
    <name type="scientific">Bifidobacterium angulatum DSM 20098 = JCM 7096</name>
    <dbReference type="NCBI Taxonomy" id="518635"/>
    <lineage>
        <taxon>Bacteria</taxon>
        <taxon>Bacillati</taxon>
        <taxon>Actinomycetota</taxon>
        <taxon>Actinomycetes</taxon>
        <taxon>Bifidobacteriales</taxon>
        <taxon>Bifidobacteriaceae</taxon>
        <taxon>Bifidobacterium</taxon>
    </lineage>
</organism>
<sequence>MLNKDNDFIIAYALVLRGYDRNHCRIASCGQVMWASSARFNDEPVPKFEQPNTRLGPLHNGVAPIFDAITSTAYQAATKDP</sequence>
<dbReference type="EMBL" id="ABYS02000013">
    <property type="protein sequence ID" value="EEP20403.1"/>
    <property type="molecule type" value="Genomic_DNA"/>
</dbReference>
<evidence type="ECO:0000313" key="2">
    <source>
        <dbReference type="Proteomes" id="UP000006408"/>
    </source>
</evidence>
<accession>C4FH90</accession>
<gene>
    <name evidence="1" type="ORF">BIFANG_03726</name>
</gene>
<dbReference type="Proteomes" id="UP000006408">
    <property type="component" value="Unassembled WGS sequence"/>
</dbReference>
<comment type="caution">
    <text evidence="1">The sequence shown here is derived from an EMBL/GenBank/DDBJ whole genome shotgun (WGS) entry which is preliminary data.</text>
</comment>
<protein>
    <submittedName>
        <fullName evidence="1">Uncharacterized protein</fullName>
    </submittedName>
</protein>
<dbReference type="AlphaFoldDB" id="C4FH90"/>
<evidence type="ECO:0000313" key="1">
    <source>
        <dbReference type="EMBL" id="EEP20403.1"/>
    </source>
</evidence>
<keyword evidence="2" id="KW-1185">Reference proteome</keyword>
<reference evidence="1" key="1">
    <citation type="submission" date="2009-04" db="EMBL/GenBank/DDBJ databases">
        <authorList>
            <person name="Weinstock G."/>
            <person name="Sodergren E."/>
            <person name="Clifton S."/>
            <person name="Fulton L."/>
            <person name="Fulton B."/>
            <person name="Courtney L."/>
            <person name="Fronick C."/>
            <person name="Harrison M."/>
            <person name="Strong C."/>
            <person name="Farmer C."/>
            <person name="Delahaunty K."/>
            <person name="Markovic C."/>
            <person name="Hall O."/>
            <person name="Minx P."/>
            <person name="Tomlinson C."/>
            <person name="Mitreva M."/>
            <person name="Nelson J."/>
            <person name="Hou S."/>
            <person name="Wollam A."/>
            <person name="Pepin K.H."/>
            <person name="Johnson M."/>
            <person name="Bhonagiri V."/>
            <person name="Nash W.E."/>
            <person name="Warren W."/>
            <person name="Chinwalla A."/>
            <person name="Mardis E.R."/>
            <person name="Wilson R.K."/>
        </authorList>
    </citation>
    <scope>NUCLEOTIDE SEQUENCE [LARGE SCALE GENOMIC DNA]</scope>
    <source>
        <strain evidence="1">DSM 20098</strain>
    </source>
</reference>